<evidence type="ECO:0000256" key="1">
    <source>
        <dbReference type="SAM" id="MobiDB-lite"/>
    </source>
</evidence>
<protein>
    <submittedName>
        <fullName evidence="2">Uncharacterized protein</fullName>
    </submittedName>
</protein>
<feature type="region of interest" description="Disordered" evidence="1">
    <location>
        <begin position="34"/>
        <end position="57"/>
    </location>
</feature>
<proteinExistence type="predicted"/>
<feature type="compositionally biased region" description="Pro residues" evidence="1">
    <location>
        <begin position="91"/>
        <end position="102"/>
    </location>
</feature>
<comment type="caution">
    <text evidence="2">The sequence shown here is derived from an EMBL/GenBank/DDBJ whole genome shotgun (WGS) entry which is preliminary data.</text>
</comment>
<dbReference type="AlphaFoldDB" id="A0ABD0R9K4"/>
<reference evidence="2 3" key="1">
    <citation type="submission" date="2024-05" db="EMBL/GenBank/DDBJ databases">
        <title>Genome sequencing and assembly of Indian major carp, Cirrhinus mrigala (Hamilton, 1822).</title>
        <authorList>
            <person name="Mohindra V."/>
            <person name="Chowdhury L.M."/>
            <person name="Lal K."/>
            <person name="Jena J.K."/>
        </authorList>
    </citation>
    <scope>NUCLEOTIDE SEQUENCE [LARGE SCALE GENOMIC DNA]</scope>
    <source>
        <strain evidence="2">CM1030</strain>
        <tissue evidence="2">Blood</tissue>
    </source>
</reference>
<gene>
    <name evidence="2" type="ORF">M9458_008125</name>
</gene>
<feature type="region of interest" description="Disordered" evidence="1">
    <location>
        <begin position="85"/>
        <end position="123"/>
    </location>
</feature>
<feature type="non-terminal residue" evidence="2">
    <location>
        <position position="123"/>
    </location>
</feature>
<sequence>STGLHRPSSSALVGRRPTIASGFHSFGCASSLRPTGSVGLLPPAPPQSSVTLAPLRLSGSPPPPRLLEPWALPWPSRSSVSPWIFGSPSLPRGPPPPAPPLSVGPLESSALPPPWLLPPSAPP</sequence>
<accession>A0ABD0R9K4</accession>
<name>A0ABD0R9K4_CIRMR</name>
<feature type="non-terminal residue" evidence="2">
    <location>
        <position position="1"/>
    </location>
</feature>
<feature type="compositionally biased region" description="Pro residues" evidence="1">
    <location>
        <begin position="111"/>
        <end position="123"/>
    </location>
</feature>
<keyword evidence="3" id="KW-1185">Reference proteome</keyword>
<organism evidence="2 3">
    <name type="scientific">Cirrhinus mrigala</name>
    <name type="common">Mrigala</name>
    <dbReference type="NCBI Taxonomy" id="683832"/>
    <lineage>
        <taxon>Eukaryota</taxon>
        <taxon>Metazoa</taxon>
        <taxon>Chordata</taxon>
        <taxon>Craniata</taxon>
        <taxon>Vertebrata</taxon>
        <taxon>Euteleostomi</taxon>
        <taxon>Actinopterygii</taxon>
        <taxon>Neopterygii</taxon>
        <taxon>Teleostei</taxon>
        <taxon>Ostariophysi</taxon>
        <taxon>Cypriniformes</taxon>
        <taxon>Cyprinidae</taxon>
        <taxon>Labeoninae</taxon>
        <taxon>Labeonini</taxon>
        <taxon>Cirrhinus</taxon>
    </lineage>
</organism>
<dbReference type="EMBL" id="JAMKFB020000004">
    <property type="protein sequence ID" value="KAL0194553.1"/>
    <property type="molecule type" value="Genomic_DNA"/>
</dbReference>
<evidence type="ECO:0000313" key="3">
    <source>
        <dbReference type="Proteomes" id="UP001529510"/>
    </source>
</evidence>
<evidence type="ECO:0000313" key="2">
    <source>
        <dbReference type="EMBL" id="KAL0194553.1"/>
    </source>
</evidence>
<dbReference type="Proteomes" id="UP001529510">
    <property type="component" value="Unassembled WGS sequence"/>
</dbReference>